<dbReference type="NCBIfam" id="TIGR02550">
    <property type="entry name" value="flagell_flgL"/>
    <property type="match status" value="1"/>
</dbReference>
<organism evidence="4">
    <name type="scientific">Cyprideis torosa</name>
    <dbReference type="NCBI Taxonomy" id="163714"/>
    <lineage>
        <taxon>Eukaryota</taxon>
        <taxon>Metazoa</taxon>
        <taxon>Ecdysozoa</taxon>
        <taxon>Arthropoda</taxon>
        <taxon>Crustacea</taxon>
        <taxon>Oligostraca</taxon>
        <taxon>Ostracoda</taxon>
        <taxon>Podocopa</taxon>
        <taxon>Podocopida</taxon>
        <taxon>Cytherocopina</taxon>
        <taxon>Cytheroidea</taxon>
        <taxon>Cytherideidae</taxon>
        <taxon>Cyprideis</taxon>
    </lineage>
</organism>
<dbReference type="SUPFAM" id="SSF64518">
    <property type="entry name" value="Phase 1 flagellin"/>
    <property type="match status" value="1"/>
</dbReference>
<feature type="domain" description="Flagellar hook-associated protein 1 D2-like" evidence="3">
    <location>
        <begin position="184"/>
        <end position="266"/>
    </location>
</feature>
<evidence type="ECO:0000313" key="4">
    <source>
        <dbReference type="EMBL" id="CAD7222058.1"/>
    </source>
</evidence>
<evidence type="ECO:0000259" key="1">
    <source>
        <dbReference type="Pfam" id="PF00669"/>
    </source>
</evidence>
<dbReference type="Pfam" id="PF21158">
    <property type="entry name" value="flgK_1st_1"/>
    <property type="match status" value="1"/>
</dbReference>
<accession>A0A7R8ZHY4</accession>
<dbReference type="PANTHER" id="PTHR42792:SF1">
    <property type="entry name" value="FLAGELLAR HOOK-ASSOCIATED PROTEIN 3"/>
    <property type="match status" value="1"/>
</dbReference>
<dbReference type="EMBL" id="OB660025">
    <property type="protein sequence ID" value="CAD7222058.1"/>
    <property type="molecule type" value="Genomic_DNA"/>
</dbReference>
<name>A0A7R8ZHY4_9CRUS</name>
<dbReference type="Gene3D" id="1.20.1330.10">
    <property type="entry name" value="f41 fragment of flagellin, N-terminal domain"/>
    <property type="match status" value="2"/>
</dbReference>
<dbReference type="InterPro" id="IPR013384">
    <property type="entry name" value="Flagell_FlgL"/>
</dbReference>
<proteinExistence type="predicted"/>
<feature type="domain" description="Flagellin N-terminal" evidence="1">
    <location>
        <begin position="5"/>
        <end position="129"/>
    </location>
</feature>
<evidence type="ECO:0000259" key="3">
    <source>
        <dbReference type="Pfam" id="PF21158"/>
    </source>
</evidence>
<dbReference type="OrthoDB" id="10286390at2759"/>
<evidence type="ECO:0000259" key="2">
    <source>
        <dbReference type="Pfam" id="PF00700"/>
    </source>
</evidence>
<dbReference type="InterPro" id="IPR046358">
    <property type="entry name" value="Flagellin_C"/>
</dbReference>
<dbReference type="Pfam" id="PF00669">
    <property type="entry name" value="Flagellin_N"/>
    <property type="match status" value="1"/>
</dbReference>
<dbReference type="InterPro" id="IPR001029">
    <property type="entry name" value="Flagellin_N"/>
</dbReference>
<dbReference type="GO" id="GO:0005198">
    <property type="term" value="F:structural molecule activity"/>
    <property type="evidence" value="ECO:0007669"/>
    <property type="project" value="InterPro"/>
</dbReference>
<dbReference type="InterPro" id="IPR049119">
    <property type="entry name" value="FlgK_D2-like"/>
</dbReference>
<reference evidence="4" key="1">
    <citation type="submission" date="2020-11" db="EMBL/GenBank/DDBJ databases">
        <authorList>
            <person name="Tran Van P."/>
        </authorList>
    </citation>
    <scope>NUCLEOTIDE SEQUENCE</scope>
</reference>
<dbReference type="Pfam" id="PF00700">
    <property type="entry name" value="Flagellin_C"/>
    <property type="match status" value="1"/>
</dbReference>
<gene>
    <name evidence="4" type="ORF">CTOB1V02_LOCUS77</name>
</gene>
<dbReference type="InterPro" id="IPR001492">
    <property type="entry name" value="Flagellin"/>
</dbReference>
<protein>
    <submittedName>
        <fullName evidence="4">Uncharacterized protein</fullName>
    </submittedName>
</protein>
<dbReference type="PANTHER" id="PTHR42792">
    <property type="entry name" value="FLAGELLIN"/>
    <property type="match status" value="1"/>
</dbReference>
<sequence length="388" mass="42225">MASDYTRKQADVALIQEQMASGKKIIRPSDDPAVAVISSNLKQTSSQYTQYDRNSTFAEARLTMEETALASVSNVLLRMKELALGVNNDTLSPNDDAAYLAEVKQQYLEIIDYANIADPNGDFLFAGNKVNNKPFVGNDTISYTGDDESIHIQIGSERSVASSDAGTDVFMKIRNGNGDVAVTANPANTGTGIAPTAEITNRASYSKDAYRIDFTSPTTFDVINESTGVTVLAAEPYKAGENIAFEGLQTYIGGTPAAGDSFTIAPSTNQDVFTTVNNFIDILTSAPTTDSAKALRKQKLSGLVNDLDQAFEHINSKRSEVGTRLVYLDNTRQENEAILHQIDKTVSGFEDLDYADAVTRLERQSTTLEAMQATFARIESLSMFDYLR</sequence>
<feature type="domain" description="Flagellin C-terminal" evidence="2">
    <location>
        <begin position="307"/>
        <end position="387"/>
    </location>
</feature>
<dbReference type="AlphaFoldDB" id="A0A7R8ZHY4"/>